<gene>
    <name evidence="1" type="ORF">V1478_014991</name>
</gene>
<comment type="caution">
    <text evidence="1">The sequence shown here is derived from an EMBL/GenBank/DDBJ whole genome shotgun (WGS) entry which is preliminary data.</text>
</comment>
<accession>A0ABD2A3T4</accession>
<name>A0ABD2A3T4_VESSQ</name>
<keyword evidence="2" id="KW-1185">Reference proteome</keyword>
<organism evidence="1 2">
    <name type="scientific">Vespula squamosa</name>
    <name type="common">Southern yellow jacket</name>
    <name type="synonym">Wasp</name>
    <dbReference type="NCBI Taxonomy" id="30214"/>
    <lineage>
        <taxon>Eukaryota</taxon>
        <taxon>Metazoa</taxon>
        <taxon>Ecdysozoa</taxon>
        <taxon>Arthropoda</taxon>
        <taxon>Hexapoda</taxon>
        <taxon>Insecta</taxon>
        <taxon>Pterygota</taxon>
        <taxon>Neoptera</taxon>
        <taxon>Endopterygota</taxon>
        <taxon>Hymenoptera</taxon>
        <taxon>Apocrita</taxon>
        <taxon>Aculeata</taxon>
        <taxon>Vespoidea</taxon>
        <taxon>Vespidae</taxon>
        <taxon>Vespinae</taxon>
        <taxon>Vespula</taxon>
    </lineage>
</organism>
<dbReference type="Proteomes" id="UP001607302">
    <property type="component" value="Unassembled WGS sequence"/>
</dbReference>
<evidence type="ECO:0000313" key="2">
    <source>
        <dbReference type="Proteomes" id="UP001607302"/>
    </source>
</evidence>
<sequence length="65" mass="7254">MMFEISIKKIRLSLKNIHNSTGEFILIGRSTLRIRSASFKVMPVRRLVAACRAPFSPPPALRAAS</sequence>
<evidence type="ECO:0000313" key="1">
    <source>
        <dbReference type="EMBL" id="KAL2715293.1"/>
    </source>
</evidence>
<dbReference type="EMBL" id="JAUDFV010000155">
    <property type="protein sequence ID" value="KAL2715293.1"/>
    <property type="molecule type" value="Genomic_DNA"/>
</dbReference>
<dbReference type="AlphaFoldDB" id="A0ABD2A3T4"/>
<protein>
    <submittedName>
        <fullName evidence="1">Uncharacterized protein</fullName>
    </submittedName>
</protein>
<reference evidence="1 2" key="1">
    <citation type="journal article" date="2024" name="Ann. Entomol. Soc. Am.">
        <title>Genomic analyses of the southern and eastern yellowjacket wasps (Hymenoptera: Vespidae) reveal evolutionary signatures of social life.</title>
        <authorList>
            <person name="Catto M.A."/>
            <person name="Caine P.B."/>
            <person name="Orr S.E."/>
            <person name="Hunt B.G."/>
            <person name="Goodisman M.A.D."/>
        </authorList>
    </citation>
    <scope>NUCLEOTIDE SEQUENCE [LARGE SCALE GENOMIC DNA]</scope>
    <source>
        <strain evidence="1">233</strain>
        <tissue evidence="1">Head and thorax</tissue>
    </source>
</reference>
<proteinExistence type="predicted"/>